<evidence type="ECO:0000313" key="1">
    <source>
        <dbReference type="EMBL" id="GEN53168.1"/>
    </source>
</evidence>
<protein>
    <submittedName>
        <fullName evidence="1">Uncharacterized protein</fullName>
    </submittedName>
</protein>
<dbReference type="AlphaFoldDB" id="A0A511WSD1"/>
<comment type="caution">
    <text evidence="1">The sequence shown here is derived from an EMBL/GenBank/DDBJ whole genome shotgun (WGS) entry which is preliminary data.</text>
</comment>
<organism evidence="1 2">
    <name type="scientific">Halobacillus faecis</name>
    <dbReference type="NCBI Taxonomy" id="360184"/>
    <lineage>
        <taxon>Bacteria</taxon>
        <taxon>Bacillati</taxon>
        <taxon>Bacillota</taxon>
        <taxon>Bacilli</taxon>
        <taxon>Bacillales</taxon>
        <taxon>Bacillaceae</taxon>
        <taxon>Halobacillus</taxon>
    </lineage>
</organism>
<sequence length="59" mass="7020">MAFIADIRANKVRRGSSVNDEKFAEMLYKDSFVDGIPLDELGKDLRRMKRYRKELNKRK</sequence>
<evidence type="ECO:0000313" key="2">
    <source>
        <dbReference type="Proteomes" id="UP000321886"/>
    </source>
</evidence>
<proteinExistence type="predicted"/>
<reference evidence="1 2" key="1">
    <citation type="submission" date="2019-07" db="EMBL/GenBank/DDBJ databases">
        <title>Whole genome shotgun sequence of Halobacillus faecis NBRC 103569.</title>
        <authorList>
            <person name="Hosoyama A."/>
            <person name="Uohara A."/>
            <person name="Ohji S."/>
            <person name="Ichikawa N."/>
        </authorList>
    </citation>
    <scope>NUCLEOTIDE SEQUENCE [LARGE SCALE GENOMIC DNA]</scope>
    <source>
        <strain evidence="1 2">NBRC 103569</strain>
    </source>
</reference>
<gene>
    <name evidence="1" type="ORF">HFA01_14300</name>
</gene>
<dbReference type="EMBL" id="BJYD01000012">
    <property type="protein sequence ID" value="GEN53168.1"/>
    <property type="molecule type" value="Genomic_DNA"/>
</dbReference>
<name>A0A511WSD1_9BACI</name>
<accession>A0A511WSD1</accession>
<keyword evidence="2" id="KW-1185">Reference proteome</keyword>
<dbReference type="Proteomes" id="UP000321886">
    <property type="component" value="Unassembled WGS sequence"/>
</dbReference>